<feature type="transmembrane region" description="Helical" evidence="6">
    <location>
        <begin position="20"/>
        <end position="42"/>
    </location>
</feature>
<feature type="domain" description="ABC3 transporter permease C-terminal" evidence="7">
    <location>
        <begin position="683"/>
        <end position="793"/>
    </location>
</feature>
<keyword evidence="2" id="KW-1003">Cell membrane</keyword>
<feature type="transmembrane region" description="Helical" evidence="6">
    <location>
        <begin position="373"/>
        <end position="399"/>
    </location>
</feature>
<evidence type="ECO:0000256" key="6">
    <source>
        <dbReference type="SAM" id="Phobius"/>
    </source>
</evidence>
<evidence type="ECO:0000259" key="7">
    <source>
        <dbReference type="Pfam" id="PF02687"/>
    </source>
</evidence>
<dbReference type="InterPro" id="IPR025857">
    <property type="entry name" value="MacB_PCD"/>
</dbReference>
<feature type="transmembrane region" description="Helical" evidence="6">
    <location>
        <begin position="281"/>
        <end position="307"/>
    </location>
</feature>
<evidence type="ECO:0000313" key="9">
    <source>
        <dbReference type="EMBL" id="TLV01067.1"/>
    </source>
</evidence>
<evidence type="ECO:0000256" key="3">
    <source>
        <dbReference type="ARBA" id="ARBA00022692"/>
    </source>
</evidence>
<keyword evidence="3 6" id="KW-0812">Transmembrane</keyword>
<comment type="caution">
    <text evidence="9">The sequence shown here is derived from an EMBL/GenBank/DDBJ whole genome shotgun (WGS) entry which is preliminary data.</text>
</comment>
<organism evidence="9 10">
    <name type="scientific">Dyadobacter luticola</name>
    <dbReference type="NCBI Taxonomy" id="1979387"/>
    <lineage>
        <taxon>Bacteria</taxon>
        <taxon>Pseudomonadati</taxon>
        <taxon>Bacteroidota</taxon>
        <taxon>Cytophagia</taxon>
        <taxon>Cytophagales</taxon>
        <taxon>Spirosomataceae</taxon>
        <taxon>Dyadobacter</taxon>
    </lineage>
</organism>
<dbReference type="InterPro" id="IPR003838">
    <property type="entry name" value="ABC3_permease_C"/>
</dbReference>
<feature type="domain" description="MacB-like periplasmic core" evidence="8">
    <location>
        <begin position="506"/>
        <end position="621"/>
    </location>
</feature>
<keyword evidence="5 6" id="KW-0472">Membrane</keyword>
<feature type="transmembrane region" description="Helical" evidence="6">
    <location>
        <begin position="328"/>
        <end position="353"/>
    </location>
</feature>
<name>A0A5R9KY93_9BACT</name>
<evidence type="ECO:0000313" key="10">
    <source>
        <dbReference type="Proteomes" id="UP000306402"/>
    </source>
</evidence>
<protein>
    <submittedName>
        <fullName evidence="9">FtsX-like permease family protein</fullName>
    </submittedName>
</protein>
<feature type="transmembrane region" description="Helical" evidence="6">
    <location>
        <begin position="714"/>
        <end position="742"/>
    </location>
</feature>
<evidence type="ECO:0000256" key="1">
    <source>
        <dbReference type="ARBA" id="ARBA00004651"/>
    </source>
</evidence>
<feature type="domain" description="ABC3 transporter permease C-terminal" evidence="7">
    <location>
        <begin position="288"/>
        <end position="401"/>
    </location>
</feature>
<dbReference type="EMBL" id="VCEJ01000004">
    <property type="protein sequence ID" value="TLV01067.1"/>
    <property type="molecule type" value="Genomic_DNA"/>
</dbReference>
<accession>A0A5R9KY93</accession>
<dbReference type="InterPro" id="IPR050250">
    <property type="entry name" value="Macrolide_Exporter_MacB"/>
</dbReference>
<gene>
    <name evidence="9" type="ORF">FEN17_16550</name>
</gene>
<feature type="domain" description="MacB-like periplasmic core" evidence="8">
    <location>
        <begin position="21"/>
        <end position="245"/>
    </location>
</feature>
<dbReference type="PANTHER" id="PTHR30572:SF18">
    <property type="entry name" value="ABC-TYPE MACROLIDE FAMILY EXPORT SYSTEM PERMEASE COMPONENT 2"/>
    <property type="match status" value="1"/>
</dbReference>
<dbReference type="GO" id="GO:0005886">
    <property type="term" value="C:plasma membrane"/>
    <property type="evidence" value="ECO:0007669"/>
    <property type="project" value="UniProtKB-SubCell"/>
</dbReference>
<dbReference type="OrthoDB" id="5933722at2"/>
<keyword evidence="10" id="KW-1185">Reference proteome</keyword>
<proteinExistence type="predicted"/>
<feature type="transmembrane region" description="Helical" evidence="6">
    <location>
        <begin position="681"/>
        <end position="702"/>
    </location>
</feature>
<dbReference type="Pfam" id="PF02687">
    <property type="entry name" value="FtsX"/>
    <property type="match status" value="2"/>
</dbReference>
<evidence type="ECO:0000256" key="5">
    <source>
        <dbReference type="ARBA" id="ARBA00023136"/>
    </source>
</evidence>
<evidence type="ECO:0000259" key="8">
    <source>
        <dbReference type="Pfam" id="PF12704"/>
    </source>
</evidence>
<dbReference type="AlphaFoldDB" id="A0A5R9KY93"/>
<dbReference type="Proteomes" id="UP000306402">
    <property type="component" value="Unassembled WGS sequence"/>
</dbReference>
<comment type="subcellular location">
    <subcellularLocation>
        <location evidence="1">Cell membrane</location>
        <topology evidence="1">Multi-pass membrane protein</topology>
    </subcellularLocation>
</comment>
<evidence type="ECO:0000256" key="4">
    <source>
        <dbReference type="ARBA" id="ARBA00022989"/>
    </source>
</evidence>
<feature type="transmembrane region" description="Helical" evidence="6">
    <location>
        <begin position="420"/>
        <end position="443"/>
    </location>
</feature>
<dbReference type="PANTHER" id="PTHR30572">
    <property type="entry name" value="MEMBRANE COMPONENT OF TRANSPORTER-RELATED"/>
    <property type="match status" value="1"/>
</dbReference>
<evidence type="ECO:0000256" key="2">
    <source>
        <dbReference type="ARBA" id="ARBA00022475"/>
    </source>
</evidence>
<sequence length="801" mass="88668">MLHNYFKIAWRNLLKRKFYAAVTIFGLSVGMTFALLVMSYVWGELRVNASLRNAGNQMIIRSTWKNPDMGTDIATLGPLGKTLKQDYPNLVANFYRFDAITVAVSRGDKHFREDVQTGDSTLLAMFGFLLLHGDAHTALNAPDNVAITASKAIKYFGKTDVLGQTLTLHNFLGGKQEFQVTAVLDDLPDNSVTHLFTNQAGIFIPFSSLEGRKGSEDNWGFPYMVTYLELQDGVKPADLEKPLKQLLQTHASADFQQNLRAYPVPLQQFYRETNNGLVKKMVLTLSGITAFILLMAVVNFVNISIGNSSVRLKEIGVRKVLGSLKRQLVGQFLAESLLLAGVAMLFSIGLFELLRPFFVDLLGKSIGSVTSLFPYSLIIPLLAAVFIGLLAGLYPAFVLSSLPSIDSMRGKLKSIKEHVYFRRTLISIQFSFALFVFAGAAIISRQVDYFFNKDLGYQKESLITVAVPRDWTPAGLSKMQGIRDELATLKEVNQASLSYEIPNGNFGGHVGIYKPGQDSTEAVHALFLGTDENYAATYGIKMLAGDFLQPKNSAYLPDRIVLNQAALKALKYADPQDALGRQVRIQGFPNAVTIAGISADFHFESMHEAIKPLAFIHVGNANSYRYLSFRIAPSNLSKSIAAIQQKWRTLMPDAPFEFTFMDDSLQKLYVSEMQLKKASQAATLLSVVVVILGILGMVSLHVARRTREVGIRKVLGATGVSIVALFLKEFLLVLLFAILIAFPPAIFLLNKWLQTYAYRIAISWSTFAWIGLAFGVVISLLVFVQTYKTALMNPVRSLKGD</sequence>
<keyword evidence="4 6" id="KW-1133">Transmembrane helix</keyword>
<dbReference type="GO" id="GO:0022857">
    <property type="term" value="F:transmembrane transporter activity"/>
    <property type="evidence" value="ECO:0007669"/>
    <property type="project" value="TreeGrafter"/>
</dbReference>
<reference evidence="9 10" key="1">
    <citation type="submission" date="2019-05" db="EMBL/GenBank/DDBJ databases">
        <authorList>
            <person name="Qu J.-H."/>
        </authorList>
    </citation>
    <scope>NUCLEOTIDE SEQUENCE [LARGE SCALE GENOMIC DNA]</scope>
    <source>
        <strain evidence="9 10">T17</strain>
    </source>
</reference>
<dbReference type="RefSeq" id="WP_138366439.1">
    <property type="nucleotide sequence ID" value="NZ_VCEJ01000004.1"/>
</dbReference>
<dbReference type="Pfam" id="PF12704">
    <property type="entry name" value="MacB_PCD"/>
    <property type="match status" value="2"/>
</dbReference>
<feature type="transmembrane region" description="Helical" evidence="6">
    <location>
        <begin position="762"/>
        <end position="784"/>
    </location>
</feature>